<feature type="region of interest" description="Disordered" evidence="1">
    <location>
        <begin position="568"/>
        <end position="603"/>
    </location>
</feature>
<evidence type="ECO:0000313" key="3">
    <source>
        <dbReference type="Proteomes" id="UP001160390"/>
    </source>
</evidence>
<gene>
    <name evidence="2" type="ORF">CCHLO57077_00015643</name>
</gene>
<reference evidence="2" key="1">
    <citation type="submission" date="2023-01" db="EMBL/GenBank/DDBJ databases">
        <authorList>
            <person name="Piombo E."/>
        </authorList>
    </citation>
    <scope>NUCLEOTIDE SEQUENCE</scope>
</reference>
<evidence type="ECO:0000256" key="1">
    <source>
        <dbReference type="SAM" id="MobiDB-lite"/>
    </source>
</evidence>
<organism evidence="2 3">
    <name type="scientific">Clonostachys chloroleuca</name>
    <dbReference type="NCBI Taxonomy" id="1926264"/>
    <lineage>
        <taxon>Eukaryota</taxon>
        <taxon>Fungi</taxon>
        <taxon>Dikarya</taxon>
        <taxon>Ascomycota</taxon>
        <taxon>Pezizomycotina</taxon>
        <taxon>Sordariomycetes</taxon>
        <taxon>Hypocreomycetidae</taxon>
        <taxon>Hypocreales</taxon>
        <taxon>Bionectriaceae</taxon>
        <taxon>Clonostachys</taxon>
    </lineage>
</organism>
<feature type="compositionally biased region" description="Basic and acidic residues" evidence="1">
    <location>
        <begin position="573"/>
        <end position="586"/>
    </location>
</feature>
<dbReference type="AlphaFoldDB" id="A0AA35M089"/>
<comment type="caution">
    <text evidence="2">The sequence shown here is derived from an EMBL/GenBank/DDBJ whole genome shotgun (WGS) entry which is preliminary data.</text>
</comment>
<dbReference type="Proteomes" id="UP001160390">
    <property type="component" value="Unassembled WGS sequence"/>
</dbReference>
<protein>
    <submittedName>
        <fullName evidence="2">Uncharacterized protein</fullName>
    </submittedName>
</protein>
<dbReference type="EMBL" id="CABFNP030000813">
    <property type="protein sequence ID" value="CAI6088102.1"/>
    <property type="molecule type" value="Genomic_DNA"/>
</dbReference>
<sequence>MEFLHKKTGEIDADDIMSSAQHPEQMCPWPSDSARLNALAATRMDRPFESSESMEISQGTLTIHCNLRGQTKLGQHRPSTFRLLCCIIMRCHQAVFIDDSNSDSDSSFWEALYIGSLDNSWHIKDCARLKQRFEWVLQFIREGELPMEAQTAKDILKNALACGVLSCSSHPYGYDGSQAKQNYFNPDLCPNWTKSFLAANGALSQIEKEMKSRMNDIGIHGFCNQYSILIAQLWEESMCSTPSHEAAQSWPTTSTHDTVIHNATTNDTTARDSNISDCLGSPDQDLPLLGQSVEPVSPPLFTPDETPRGAAVRWSTDEDDLLRKLLKQDIPWPERKRRFHEEFGPLRSSNSLKMRAKRVETDIVPRQKSWTEDEKIFLRSLIETEETWDDVIRKFEEKFNTKRSRMAITHITMREKWDTARLVSQKPYSEEQDAFIASLRTGDISKESWSALFLEKFGFSRTKAALQNRASLLGVNIEIRDKVPWRSEEQKFLETLMDSEIDNEEILQRFWREYGQERSQRSILGKIEHTRNVQKRSTKPKSRVWWSEAEENFVRAWSGTRKDLTSELNAKFGTDRPQRAISDKIRALGRGKKDKTKDEPART</sequence>
<proteinExistence type="predicted"/>
<accession>A0AA35M089</accession>
<evidence type="ECO:0000313" key="2">
    <source>
        <dbReference type="EMBL" id="CAI6088102.1"/>
    </source>
</evidence>
<name>A0AA35M089_9HYPO</name>
<keyword evidence="3" id="KW-1185">Reference proteome</keyword>